<protein>
    <submittedName>
        <fullName evidence="2">MbtH protein</fullName>
    </submittedName>
</protein>
<dbReference type="Gene3D" id="3.90.820.10">
    <property type="entry name" value="Structural Genomics, Unknown Function 30-nov-00 1gh9 Mol_id"/>
    <property type="match status" value="1"/>
</dbReference>
<dbReference type="PANTHER" id="PTHR38444:SF1">
    <property type="entry name" value="ENTEROBACTIN BIOSYNTHESIS PROTEIN YBDZ"/>
    <property type="match status" value="1"/>
</dbReference>
<proteinExistence type="predicted"/>
<evidence type="ECO:0000313" key="2">
    <source>
        <dbReference type="EMBL" id="MBA2890342.1"/>
    </source>
</evidence>
<dbReference type="GO" id="GO:0005829">
    <property type="term" value="C:cytosol"/>
    <property type="evidence" value="ECO:0007669"/>
    <property type="project" value="TreeGrafter"/>
</dbReference>
<sequence length="73" mass="8199">MTTKRGLTMFDHERDYQVVHNDEGQYSLWPAGRPVPSGWNPDGFTGPKADCLTHIAQVWTDLRPASLRAAMEA</sequence>
<dbReference type="RefSeq" id="WP_246377958.1">
    <property type="nucleotide sequence ID" value="NZ_BAABAM010000006.1"/>
</dbReference>
<dbReference type="PANTHER" id="PTHR38444">
    <property type="entry name" value="ENTEROBACTIN BIOSYNTHESIS PROTEIN YBDZ"/>
    <property type="match status" value="1"/>
</dbReference>
<gene>
    <name evidence="2" type="ORF">HNR30_001683</name>
</gene>
<evidence type="ECO:0000313" key="3">
    <source>
        <dbReference type="Proteomes" id="UP000530928"/>
    </source>
</evidence>
<dbReference type="SUPFAM" id="SSF160582">
    <property type="entry name" value="MbtH-like"/>
    <property type="match status" value="1"/>
</dbReference>
<feature type="domain" description="MbtH-like" evidence="1">
    <location>
        <begin position="8"/>
        <end position="57"/>
    </location>
</feature>
<dbReference type="InterPro" id="IPR037407">
    <property type="entry name" value="MLP_fam"/>
</dbReference>
<dbReference type="EMBL" id="JACDUR010000002">
    <property type="protein sequence ID" value="MBA2890342.1"/>
    <property type="molecule type" value="Genomic_DNA"/>
</dbReference>
<dbReference type="SMART" id="SM00923">
    <property type="entry name" value="MbtH"/>
    <property type="match status" value="1"/>
</dbReference>
<evidence type="ECO:0000259" key="1">
    <source>
        <dbReference type="SMART" id="SM00923"/>
    </source>
</evidence>
<comment type="caution">
    <text evidence="2">The sequence shown here is derived from an EMBL/GenBank/DDBJ whole genome shotgun (WGS) entry which is preliminary data.</text>
</comment>
<dbReference type="Pfam" id="PF03621">
    <property type="entry name" value="MbtH"/>
    <property type="match status" value="1"/>
</dbReference>
<organism evidence="2 3">
    <name type="scientific">Nonomuraea soli</name>
    <dbReference type="NCBI Taxonomy" id="1032476"/>
    <lineage>
        <taxon>Bacteria</taxon>
        <taxon>Bacillati</taxon>
        <taxon>Actinomycetota</taxon>
        <taxon>Actinomycetes</taxon>
        <taxon>Streptosporangiales</taxon>
        <taxon>Streptosporangiaceae</taxon>
        <taxon>Nonomuraea</taxon>
    </lineage>
</organism>
<dbReference type="InterPro" id="IPR005153">
    <property type="entry name" value="MbtH-like_dom"/>
</dbReference>
<dbReference type="Proteomes" id="UP000530928">
    <property type="component" value="Unassembled WGS sequence"/>
</dbReference>
<name>A0A7W0CG27_9ACTN</name>
<dbReference type="AlphaFoldDB" id="A0A7W0CG27"/>
<reference evidence="2 3" key="1">
    <citation type="submission" date="2020-07" db="EMBL/GenBank/DDBJ databases">
        <title>Genomic Encyclopedia of Type Strains, Phase IV (KMG-IV): sequencing the most valuable type-strain genomes for metagenomic binning, comparative biology and taxonomic classification.</title>
        <authorList>
            <person name="Goeker M."/>
        </authorList>
    </citation>
    <scope>NUCLEOTIDE SEQUENCE [LARGE SCALE GENOMIC DNA]</scope>
    <source>
        <strain evidence="2 3">DSM 45533</strain>
    </source>
</reference>
<accession>A0A7W0CG27</accession>
<dbReference type="GO" id="GO:0019290">
    <property type="term" value="P:siderophore biosynthetic process"/>
    <property type="evidence" value="ECO:0007669"/>
    <property type="project" value="TreeGrafter"/>
</dbReference>
<keyword evidence="3" id="KW-1185">Reference proteome</keyword>
<dbReference type="InterPro" id="IPR038020">
    <property type="entry name" value="MbtH-like_sf"/>
</dbReference>